<gene>
    <name evidence="1" type="ORF">IPP15_00020</name>
</gene>
<comment type="caution">
    <text evidence="1">The sequence shown here is derived from an EMBL/GenBank/DDBJ whole genome shotgun (WGS) entry which is preliminary data.</text>
</comment>
<accession>A0A9D7SPQ5</accession>
<sequence length="202" mass="21902">MATFSIIGNSLINPEELFNKTISGEMASYGVIKDLKTSNKMMTFTDREIAVNTLPDLQKSLRKDFEPIGIGKPLSIEIATVYTGDYKKFLGGKKDMIVVSGIKNSLTFTGTSRAINVKAKNVNQNDFKQFEAFSDGTPLVYYSPAMDADSSVVSFEIMFDNFNGGLFDTIGNLLTSAAGIPVFIPAAPYLLGGGQLVKLVLN</sequence>
<evidence type="ECO:0000313" key="2">
    <source>
        <dbReference type="Proteomes" id="UP000808337"/>
    </source>
</evidence>
<dbReference type="EMBL" id="JADKGY010000001">
    <property type="protein sequence ID" value="MBK9980807.1"/>
    <property type="molecule type" value="Genomic_DNA"/>
</dbReference>
<evidence type="ECO:0000313" key="1">
    <source>
        <dbReference type="EMBL" id="MBK9980807.1"/>
    </source>
</evidence>
<proteinExistence type="predicted"/>
<reference evidence="1 2" key="1">
    <citation type="submission" date="2020-10" db="EMBL/GenBank/DDBJ databases">
        <title>Connecting structure to function with the recovery of over 1000 high-quality activated sludge metagenome-assembled genomes encoding full-length rRNA genes using long-read sequencing.</title>
        <authorList>
            <person name="Singleton C.M."/>
            <person name="Petriglieri F."/>
            <person name="Kristensen J.M."/>
            <person name="Kirkegaard R.H."/>
            <person name="Michaelsen T.Y."/>
            <person name="Andersen M.H."/>
            <person name="Karst S.M."/>
            <person name="Dueholm M.S."/>
            <person name="Nielsen P.H."/>
            <person name="Albertsen M."/>
        </authorList>
    </citation>
    <scope>NUCLEOTIDE SEQUENCE [LARGE SCALE GENOMIC DNA]</scope>
    <source>
        <strain evidence="1">Ribe_18-Q3-R11-54_MAXAC.273</strain>
    </source>
</reference>
<name>A0A9D7SPQ5_9BACT</name>
<dbReference type="Proteomes" id="UP000808337">
    <property type="component" value="Unassembled WGS sequence"/>
</dbReference>
<protein>
    <submittedName>
        <fullName evidence="1">Uncharacterized protein</fullName>
    </submittedName>
</protein>
<dbReference type="AlphaFoldDB" id="A0A9D7SPQ5"/>
<organism evidence="1 2">
    <name type="scientific">Candidatus Opimibacter skivensis</name>
    <dbReference type="NCBI Taxonomy" id="2982028"/>
    <lineage>
        <taxon>Bacteria</taxon>
        <taxon>Pseudomonadati</taxon>
        <taxon>Bacteroidota</taxon>
        <taxon>Saprospiria</taxon>
        <taxon>Saprospirales</taxon>
        <taxon>Saprospiraceae</taxon>
        <taxon>Candidatus Opimibacter</taxon>
    </lineage>
</organism>